<dbReference type="InterPro" id="IPR000792">
    <property type="entry name" value="Tscrpt_reg_LuxR_C"/>
</dbReference>
<sequence length="226" mass="25139">MTLSFIAELHLSHPDLPLTPTIESISTGTIEVDAQPLTAPGNGTGPTVFFSLRDADDRCVRTFESALARDHTVNEWQSELEFEDCRIYKIILSQHAKLTAPEISTLGVRILSIRSSGEGWQFQLQASDKERLGAYWQYCRDEDIQFTLEKLYSTGTSAQTDVGNHLQAHLTERQQEVARTATRMGYYESDGSSAAEVAAELDISPSTLSTHLRRITAKLFSHVFGS</sequence>
<dbReference type="EMBL" id="CP058601">
    <property type="protein sequence ID" value="QLG48017.1"/>
    <property type="molecule type" value="Genomic_DNA"/>
</dbReference>
<dbReference type="PANTHER" id="PTHR34236">
    <property type="entry name" value="DIMETHYL SULFOXIDE REDUCTASE TRANSCRIPTIONAL ACTIVATOR"/>
    <property type="match status" value="1"/>
</dbReference>
<accession>A0A7D5KQ58</accession>
<dbReference type="InterPro" id="IPR036388">
    <property type="entry name" value="WH-like_DNA-bd_sf"/>
</dbReference>
<evidence type="ECO:0000256" key="1">
    <source>
        <dbReference type="ARBA" id="ARBA00023015"/>
    </source>
</evidence>
<dbReference type="GO" id="GO:0003677">
    <property type="term" value="F:DNA binding"/>
    <property type="evidence" value="ECO:0007669"/>
    <property type="project" value="InterPro"/>
</dbReference>
<dbReference type="Gene3D" id="1.10.10.10">
    <property type="entry name" value="Winged helix-like DNA-binding domain superfamily/Winged helix DNA-binding domain"/>
    <property type="match status" value="1"/>
</dbReference>
<dbReference type="InterPro" id="IPR016032">
    <property type="entry name" value="Sig_transdc_resp-reg_C-effctor"/>
</dbReference>
<dbReference type="InterPro" id="IPR007050">
    <property type="entry name" value="HTH_bacterioopsin"/>
</dbReference>
<evidence type="ECO:0000259" key="3">
    <source>
        <dbReference type="PROSITE" id="PS00622"/>
    </source>
</evidence>
<dbReference type="PANTHER" id="PTHR34236:SF1">
    <property type="entry name" value="DIMETHYL SULFOXIDE REDUCTASE TRANSCRIPTIONAL ACTIVATOR"/>
    <property type="match status" value="1"/>
</dbReference>
<dbReference type="GO" id="GO:0006355">
    <property type="term" value="P:regulation of DNA-templated transcription"/>
    <property type="evidence" value="ECO:0007669"/>
    <property type="project" value="InterPro"/>
</dbReference>
<dbReference type="Proteomes" id="UP000509241">
    <property type="component" value="Chromosome"/>
</dbReference>
<organism evidence="4 5">
    <name type="scientific">Natrinema halophilum</name>
    <dbReference type="NCBI Taxonomy" id="1699371"/>
    <lineage>
        <taxon>Archaea</taxon>
        <taxon>Methanobacteriati</taxon>
        <taxon>Methanobacteriota</taxon>
        <taxon>Stenosarchaea group</taxon>
        <taxon>Halobacteria</taxon>
        <taxon>Halobacteriales</taxon>
        <taxon>Natrialbaceae</taxon>
        <taxon>Natrinema</taxon>
    </lineage>
</organism>
<name>A0A7D5KQ58_9EURY</name>
<proteinExistence type="predicted"/>
<dbReference type="PROSITE" id="PS00622">
    <property type="entry name" value="HTH_LUXR_1"/>
    <property type="match status" value="1"/>
</dbReference>
<evidence type="ECO:0000313" key="4">
    <source>
        <dbReference type="EMBL" id="QLG48017.1"/>
    </source>
</evidence>
<evidence type="ECO:0000256" key="2">
    <source>
        <dbReference type="ARBA" id="ARBA00023163"/>
    </source>
</evidence>
<dbReference type="Pfam" id="PF04967">
    <property type="entry name" value="HTH_10"/>
    <property type="match status" value="1"/>
</dbReference>
<reference evidence="4 5" key="1">
    <citation type="submission" date="2020-07" db="EMBL/GenBank/DDBJ databases">
        <authorList>
            <person name="Cui H."/>
        </authorList>
    </citation>
    <scope>NUCLEOTIDE SEQUENCE [LARGE SCALE GENOMIC DNA]</scope>
    <source>
        <strain evidence="4 5">YPL8</strain>
    </source>
</reference>
<dbReference type="RefSeq" id="WP_179259759.1">
    <property type="nucleotide sequence ID" value="NZ_CP058601.1"/>
</dbReference>
<dbReference type="KEGG" id="haly:HYG82_03740"/>
<evidence type="ECO:0000313" key="5">
    <source>
        <dbReference type="Proteomes" id="UP000509241"/>
    </source>
</evidence>
<dbReference type="GeneID" id="56032373"/>
<gene>
    <name evidence="4" type="ORF">HYG82_03740</name>
</gene>
<protein>
    <submittedName>
        <fullName evidence="4">Helix-turn-helix domain-containing protein</fullName>
    </submittedName>
</protein>
<dbReference type="AlphaFoldDB" id="A0A7D5KQ58"/>
<keyword evidence="1" id="KW-0805">Transcription regulation</keyword>
<keyword evidence="2" id="KW-0804">Transcription</keyword>
<feature type="domain" description="HTH luxR-type" evidence="3">
    <location>
        <begin position="191"/>
        <end position="218"/>
    </location>
</feature>
<keyword evidence="5" id="KW-1185">Reference proteome</keyword>
<dbReference type="SUPFAM" id="SSF46894">
    <property type="entry name" value="C-terminal effector domain of the bipartite response regulators"/>
    <property type="match status" value="1"/>
</dbReference>
<dbReference type="OrthoDB" id="202021at2157"/>